<protein>
    <submittedName>
        <fullName evidence="2">Uncharacterized protein</fullName>
    </submittedName>
</protein>
<keyword evidence="1" id="KW-1133">Transmembrane helix</keyword>
<evidence type="ECO:0000313" key="3">
    <source>
        <dbReference type="Proteomes" id="UP001551210"/>
    </source>
</evidence>
<evidence type="ECO:0000313" key="2">
    <source>
        <dbReference type="EMBL" id="MEU7292304.1"/>
    </source>
</evidence>
<organism evidence="2 3">
    <name type="scientific">Streptomyces exfoliatus</name>
    <name type="common">Streptomyces hydrogenans</name>
    <dbReference type="NCBI Taxonomy" id="1905"/>
    <lineage>
        <taxon>Bacteria</taxon>
        <taxon>Bacillati</taxon>
        <taxon>Actinomycetota</taxon>
        <taxon>Actinomycetes</taxon>
        <taxon>Kitasatosporales</taxon>
        <taxon>Streptomycetaceae</taxon>
        <taxon>Streptomyces</taxon>
    </lineage>
</organism>
<accession>A0ABV3CQ21</accession>
<gene>
    <name evidence="2" type="ORF">AB0A76_03710</name>
</gene>
<feature type="transmembrane region" description="Helical" evidence="1">
    <location>
        <begin position="97"/>
        <end position="115"/>
    </location>
</feature>
<dbReference type="EMBL" id="JBEZAM010000003">
    <property type="protein sequence ID" value="MEU7292304.1"/>
    <property type="molecule type" value="Genomic_DNA"/>
</dbReference>
<comment type="caution">
    <text evidence="2">The sequence shown here is derived from an EMBL/GenBank/DDBJ whole genome shotgun (WGS) entry which is preliminary data.</text>
</comment>
<dbReference type="Proteomes" id="UP001551210">
    <property type="component" value="Unassembled WGS sequence"/>
</dbReference>
<evidence type="ECO:0000256" key="1">
    <source>
        <dbReference type="SAM" id="Phobius"/>
    </source>
</evidence>
<feature type="transmembrane region" description="Helical" evidence="1">
    <location>
        <begin position="58"/>
        <end position="85"/>
    </location>
</feature>
<name>A0ABV3CQ21_STREX</name>
<keyword evidence="1" id="KW-0472">Membrane</keyword>
<feature type="transmembrane region" description="Helical" evidence="1">
    <location>
        <begin position="33"/>
        <end position="52"/>
    </location>
</feature>
<keyword evidence="3" id="KW-1185">Reference proteome</keyword>
<keyword evidence="1" id="KW-0812">Transmembrane</keyword>
<reference evidence="2 3" key="1">
    <citation type="submission" date="2024-06" db="EMBL/GenBank/DDBJ databases">
        <title>The Natural Products Discovery Center: Release of the First 8490 Sequenced Strains for Exploring Actinobacteria Biosynthetic Diversity.</title>
        <authorList>
            <person name="Kalkreuter E."/>
            <person name="Kautsar S.A."/>
            <person name="Yang D."/>
            <person name="Bader C.D."/>
            <person name="Teijaro C.N."/>
            <person name="Fluegel L."/>
            <person name="Davis C.M."/>
            <person name="Simpson J.R."/>
            <person name="Lauterbach L."/>
            <person name="Steele A.D."/>
            <person name="Gui C."/>
            <person name="Meng S."/>
            <person name="Li G."/>
            <person name="Viehrig K."/>
            <person name="Ye F."/>
            <person name="Su P."/>
            <person name="Kiefer A.F."/>
            <person name="Nichols A."/>
            <person name="Cepeda A.J."/>
            <person name="Yan W."/>
            <person name="Fan B."/>
            <person name="Jiang Y."/>
            <person name="Adhikari A."/>
            <person name="Zheng C.-J."/>
            <person name="Schuster L."/>
            <person name="Cowan T.M."/>
            <person name="Smanski M.J."/>
            <person name="Chevrette M.G."/>
            <person name="De Carvalho L.P.S."/>
            <person name="Shen B."/>
        </authorList>
    </citation>
    <scope>NUCLEOTIDE SEQUENCE [LARGE SCALE GENOMIC DNA]</scope>
    <source>
        <strain evidence="2 3">NPDC045705</strain>
    </source>
</reference>
<dbReference type="RefSeq" id="WP_359204722.1">
    <property type="nucleotide sequence ID" value="NZ_JBEZAM010000003.1"/>
</dbReference>
<sequence length="127" mass="13440">MPSNSSAPVHSAPPGSPPTLSASAKRMIAGLSLWWLASPVAFILSTVVGLSSRDRDPFWEIVSVVLLWSGIGGVVVAPAVGLLIAFRLRQRPARRRFAIMGAVSLAVCALALLFWEFAMECAPGHAC</sequence>
<proteinExistence type="predicted"/>